<dbReference type="Gene3D" id="3.40.50.1820">
    <property type="entry name" value="alpha/beta hydrolase"/>
    <property type="match status" value="1"/>
</dbReference>
<dbReference type="InterPro" id="IPR052897">
    <property type="entry name" value="Sec-Metab_Biosynth_Hydrolase"/>
</dbReference>
<dbReference type="InterPro" id="IPR000073">
    <property type="entry name" value="AB_hydrolase_1"/>
</dbReference>
<gene>
    <name evidence="2" type="ORF">CCMA1212_003285</name>
</gene>
<dbReference type="Proteomes" id="UP001642720">
    <property type="component" value="Unassembled WGS sequence"/>
</dbReference>
<evidence type="ECO:0000313" key="3">
    <source>
        <dbReference type="Proteomes" id="UP001642720"/>
    </source>
</evidence>
<dbReference type="InterPro" id="IPR029058">
    <property type="entry name" value="AB_hydrolase_fold"/>
</dbReference>
<reference evidence="2 3" key="1">
    <citation type="submission" date="2018-01" db="EMBL/GenBank/DDBJ databases">
        <title>Genome characterization of the sugarcane-associated fungus Trichoderma ghanense CCMA-1212 and their application in lignocelulose bioconversion.</title>
        <authorList>
            <person name="Steindorff A.S."/>
            <person name="Mendes T.D."/>
            <person name="Vilela E.S.D."/>
            <person name="Rodrigues D.S."/>
            <person name="Formighieri E.F."/>
            <person name="Melo I.S."/>
            <person name="Favaro L.C.L."/>
        </authorList>
    </citation>
    <scope>NUCLEOTIDE SEQUENCE [LARGE SCALE GENOMIC DNA]</scope>
    <source>
        <strain evidence="2 3">CCMA-1212</strain>
    </source>
</reference>
<feature type="domain" description="AB hydrolase-1" evidence="1">
    <location>
        <begin position="8"/>
        <end position="237"/>
    </location>
</feature>
<comment type="caution">
    <text evidence="2">The sequence shown here is derived from an EMBL/GenBank/DDBJ whole genome shotgun (WGS) entry which is preliminary data.</text>
</comment>
<organism evidence="2 3">
    <name type="scientific">Trichoderma ghanense</name>
    <dbReference type="NCBI Taxonomy" id="65468"/>
    <lineage>
        <taxon>Eukaryota</taxon>
        <taxon>Fungi</taxon>
        <taxon>Dikarya</taxon>
        <taxon>Ascomycota</taxon>
        <taxon>Pezizomycotina</taxon>
        <taxon>Sordariomycetes</taxon>
        <taxon>Hypocreomycetidae</taxon>
        <taxon>Hypocreales</taxon>
        <taxon>Hypocreaceae</taxon>
        <taxon>Trichoderma</taxon>
    </lineage>
</organism>
<name>A0ABY2H942_9HYPO</name>
<protein>
    <recommendedName>
        <fullName evidence="1">AB hydrolase-1 domain-containing protein</fullName>
    </recommendedName>
</protein>
<dbReference type="EMBL" id="PPTA01000003">
    <property type="protein sequence ID" value="TFB04656.1"/>
    <property type="molecule type" value="Genomic_DNA"/>
</dbReference>
<dbReference type="SUPFAM" id="SSF53474">
    <property type="entry name" value="alpha/beta-Hydrolases"/>
    <property type="match status" value="1"/>
</dbReference>
<proteinExistence type="predicted"/>
<dbReference type="RefSeq" id="XP_073560857.1">
    <property type="nucleotide sequence ID" value="XM_073700637.1"/>
</dbReference>
<dbReference type="GeneID" id="300575087"/>
<sequence length="260" mass="28082">MLPTIVGVTGMWHPASCFEDLSAAFREKGYPFVSQDAPGILNEDPLNSTVDKDSESLRQNILLPLLAEGRDVVLLMHSYGGIYGSAAVDGLSVRERKKAGLKGGVTGLIYVTAVTPAVGKSLLDMMGLTPENLPPHVQLDEPRGQILLIEAEKHMYHNIPEVEAGKWIAKIKPQAFRSVNTPISYSPLVDENYKGLAGYILCGNDRVLPLEAQKYYAGISEIKHTVLVEEASHAFFVGTCEQTVCATTSLLACIADAAAE</sequence>
<dbReference type="Pfam" id="PF12697">
    <property type="entry name" value="Abhydrolase_6"/>
    <property type="match status" value="1"/>
</dbReference>
<evidence type="ECO:0000259" key="1">
    <source>
        <dbReference type="Pfam" id="PF12697"/>
    </source>
</evidence>
<dbReference type="PANTHER" id="PTHR37017">
    <property type="entry name" value="AB HYDROLASE-1 DOMAIN-CONTAINING PROTEIN-RELATED"/>
    <property type="match status" value="1"/>
</dbReference>
<keyword evidence="3" id="KW-1185">Reference proteome</keyword>
<accession>A0ABY2H942</accession>
<dbReference type="PANTHER" id="PTHR37017:SF13">
    <property type="entry name" value="AB HYDROLASE-1 DOMAIN-CONTAINING PROTEIN"/>
    <property type="match status" value="1"/>
</dbReference>
<evidence type="ECO:0000313" key="2">
    <source>
        <dbReference type="EMBL" id="TFB04656.1"/>
    </source>
</evidence>